<name>A0A369M5E8_9ACTN</name>
<keyword evidence="1" id="KW-0812">Transmembrane</keyword>
<sequence>MASMLKRLSGALAALVALALMAPMGAVSALALDAGGLADDGSASITVHKYKTQSASSTPGTGENGQGLPVGAQPLEGVSFTLYRLDNAKVEGAVAGTAAPAGAPTADDVAAFLATYRDNGFAPNVQTTDPDGTATWASLAFGYYLLVETDAGGANVDPAVPSIVTVPYARQAMGGSTSYAKDVHVYPKNVSREEVEKTAIGAPDVTAPGEKLEYQIAFMVPEAGKVHASDAAAMKATVVDRLPLNAAGQPVLTVNPSFTVTALSKGGDTTALNAGDIVFSDTSASDGLVTWTFGPEIAKAIEGINSTNASNVDGQVVKVLLGITATVNDNAYNGGIDATGQPSIANTAVATVSDSDGTVMIDGKESVTPAVTTMGFKLTKVDADGNPVTSDSATFKLAASYADAVAGTFIKNGSTSADLTATSSLADGTAVFSGLSARALTSGGAAYTGIGDAVAAARANLGAPQTVELWLVETDAPDGYRILQAPQKVTLRIAKATADATVSSTVVDGPLSVVNTMNGQEGGGNFALPNTGGMGAVAFLVAGAALVAFAVASFARSRKGGKHGPSGR</sequence>
<organism evidence="4 5">
    <name type="scientific">Gordonibacter pamelaeae</name>
    <dbReference type="NCBI Taxonomy" id="471189"/>
    <lineage>
        <taxon>Bacteria</taxon>
        <taxon>Bacillati</taxon>
        <taxon>Actinomycetota</taxon>
        <taxon>Coriobacteriia</taxon>
        <taxon>Eggerthellales</taxon>
        <taxon>Eggerthellaceae</taxon>
        <taxon>Gordonibacter</taxon>
    </lineage>
</organism>
<evidence type="ECO:0000259" key="3">
    <source>
        <dbReference type="Pfam" id="PF16555"/>
    </source>
</evidence>
<dbReference type="InterPro" id="IPR032364">
    <property type="entry name" value="GramPos_pilinD1_N"/>
</dbReference>
<reference evidence="4 5" key="1">
    <citation type="journal article" date="2018" name="Elife">
        <title>Discovery and characterization of a prevalent human gut bacterial enzyme sufficient for the inactivation of a family of plant toxins.</title>
        <authorList>
            <person name="Koppel N."/>
            <person name="Bisanz J.E."/>
            <person name="Pandelia M.E."/>
            <person name="Turnbaugh P.J."/>
            <person name="Balskus E.P."/>
        </authorList>
    </citation>
    <scope>NUCLEOTIDE SEQUENCE [LARGE SCALE GENOMIC DNA]</scope>
    <source>
        <strain evidence="4 5">3C</strain>
    </source>
</reference>
<dbReference type="InterPro" id="IPR048052">
    <property type="entry name" value="FM1-like"/>
</dbReference>
<dbReference type="Gene3D" id="2.60.40.10">
    <property type="entry name" value="Immunoglobulins"/>
    <property type="match status" value="2"/>
</dbReference>
<keyword evidence="2" id="KW-0732">Signal</keyword>
<dbReference type="InterPro" id="IPR013783">
    <property type="entry name" value="Ig-like_fold"/>
</dbReference>
<evidence type="ECO:0000256" key="2">
    <source>
        <dbReference type="SAM" id="SignalP"/>
    </source>
</evidence>
<keyword evidence="1" id="KW-1133">Transmembrane helix</keyword>
<dbReference type="Pfam" id="PF16555">
    <property type="entry name" value="GramPos_pilinD1"/>
    <property type="match status" value="1"/>
</dbReference>
<feature type="transmembrane region" description="Helical" evidence="1">
    <location>
        <begin position="534"/>
        <end position="555"/>
    </location>
</feature>
<feature type="signal peptide" evidence="2">
    <location>
        <begin position="1"/>
        <end position="29"/>
    </location>
</feature>
<keyword evidence="1" id="KW-0472">Membrane</keyword>
<dbReference type="GeneID" id="78359289"/>
<evidence type="ECO:0000256" key="1">
    <source>
        <dbReference type="SAM" id="Phobius"/>
    </source>
</evidence>
<protein>
    <recommendedName>
        <fullName evidence="3">Gram-positive pilin subunit D1 N-terminal domain-containing protein</fullName>
    </recommendedName>
</protein>
<evidence type="ECO:0000313" key="5">
    <source>
        <dbReference type="Proteomes" id="UP000254000"/>
    </source>
</evidence>
<keyword evidence="5" id="KW-1185">Reference proteome</keyword>
<dbReference type="GO" id="GO:0005975">
    <property type="term" value="P:carbohydrate metabolic process"/>
    <property type="evidence" value="ECO:0007669"/>
    <property type="project" value="UniProtKB-ARBA"/>
</dbReference>
<proteinExistence type="predicted"/>
<dbReference type="NCBIfam" id="NF033902">
    <property type="entry name" value="iso_D2_wall_anc"/>
    <property type="match status" value="1"/>
</dbReference>
<dbReference type="EMBL" id="PPTS01000003">
    <property type="protein sequence ID" value="RDB65695.1"/>
    <property type="molecule type" value="Genomic_DNA"/>
</dbReference>
<dbReference type="Proteomes" id="UP000254000">
    <property type="component" value="Unassembled WGS sequence"/>
</dbReference>
<comment type="caution">
    <text evidence="4">The sequence shown here is derived from an EMBL/GenBank/DDBJ whole genome shotgun (WGS) entry which is preliminary data.</text>
</comment>
<evidence type="ECO:0000313" key="4">
    <source>
        <dbReference type="EMBL" id="RDB65695.1"/>
    </source>
</evidence>
<dbReference type="OrthoDB" id="3199332at2"/>
<dbReference type="AlphaFoldDB" id="A0A369M5E8"/>
<dbReference type="RefSeq" id="WP_114568686.1">
    <property type="nucleotide sequence ID" value="NZ_CABMMS010000003.1"/>
</dbReference>
<gene>
    <name evidence="4" type="ORF">C1877_06160</name>
</gene>
<accession>A0A369M5E8</accession>
<feature type="chain" id="PRO_5039334315" description="Gram-positive pilin subunit D1 N-terminal domain-containing protein" evidence="2">
    <location>
        <begin position="30"/>
        <end position="568"/>
    </location>
</feature>
<feature type="domain" description="Gram-positive pilin subunit D1 N-terminal" evidence="3">
    <location>
        <begin position="42"/>
        <end position="190"/>
    </location>
</feature>
<dbReference type="NCBIfam" id="TIGR01167">
    <property type="entry name" value="LPXTG_anchor"/>
    <property type="match status" value="1"/>
</dbReference>